<evidence type="ECO:0000313" key="2">
    <source>
        <dbReference type="Proteomes" id="UP000323521"/>
    </source>
</evidence>
<proteinExistence type="predicted"/>
<keyword evidence="2" id="KW-1185">Reference proteome</keyword>
<dbReference type="Proteomes" id="UP000323521">
    <property type="component" value="Chromosome"/>
</dbReference>
<dbReference type="RefSeq" id="WP_148133440.1">
    <property type="nucleotide sequence ID" value="NZ_CP017634.1"/>
</dbReference>
<evidence type="ECO:0000313" key="1">
    <source>
        <dbReference type="EMBL" id="ATW24258.1"/>
    </source>
</evidence>
<name>A0A3G1KP80_FORW1</name>
<dbReference type="EMBL" id="CP017634">
    <property type="protein sequence ID" value="ATW24258.1"/>
    <property type="molecule type" value="Genomic_DNA"/>
</dbReference>
<organism evidence="1 2">
    <name type="scientific">Formimonas warabiya</name>
    <dbReference type="NCBI Taxonomy" id="1761012"/>
    <lineage>
        <taxon>Bacteria</taxon>
        <taxon>Bacillati</taxon>
        <taxon>Bacillota</taxon>
        <taxon>Clostridia</taxon>
        <taxon>Eubacteriales</taxon>
        <taxon>Peptococcaceae</taxon>
        <taxon>Candidatus Formimonas</taxon>
    </lineage>
</organism>
<accession>A0A3G1KP80</accession>
<protein>
    <submittedName>
        <fullName evidence="1">Uncharacterized protein</fullName>
    </submittedName>
</protein>
<sequence length="106" mass="12481">MMVKRDIFYLYPNTISLARYRILVRIEEEILDSVFGKHKCFIFDSFNLGLLCGLRNALNAIDDFSDSREYRVVSQMIYCINHEHYDLVWWLLSDFVPGYDPSKGGC</sequence>
<dbReference type="AlphaFoldDB" id="A0A3G1KP80"/>
<gene>
    <name evidence="1" type="ORF">DCMF_05175</name>
</gene>
<reference evidence="1 2" key="1">
    <citation type="submission" date="2016-10" db="EMBL/GenBank/DDBJ databases">
        <title>Complete Genome Sequence of Peptococcaceae strain DCMF.</title>
        <authorList>
            <person name="Edwards R.J."/>
            <person name="Holland S.I."/>
            <person name="Deshpande N.P."/>
            <person name="Wong Y.K."/>
            <person name="Ertan H."/>
            <person name="Manefield M."/>
            <person name="Russell T.L."/>
            <person name="Lee M.J."/>
        </authorList>
    </citation>
    <scope>NUCLEOTIDE SEQUENCE [LARGE SCALE GENOMIC DNA]</scope>
    <source>
        <strain evidence="1 2">DCMF</strain>
    </source>
</reference>
<dbReference type="KEGG" id="fwa:DCMF_05175"/>